<gene>
    <name evidence="1" type="ORF">TI39_contig482g00005</name>
</gene>
<reference evidence="1 2" key="1">
    <citation type="submission" date="2015-03" db="EMBL/GenBank/DDBJ databases">
        <title>RNA-seq based gene annotation and comparative genomics of four Zymoseptoria species reveal species-specific pathogenicity related genes and transposable element activity.</title>
        <authorList>
            <person name="Grandaubert J."/>
            <person name="Bhattacharyya A."/>
            <person name="Stukenbrock E.H."/>
        </authorList>
    </citation>
    <scope>NUCLEOTIDE SEQUENCE [LARGE SCALE GENOMIC DNA]</scope>
    <source>
        <strain evidence="1 2">Zb18110</strain>
    </source>
</reference>
<keyword evidence="2" id="KW-1185">Reference proteome</keyword>
<dbReference type="Proteomes" id="UP000033647">
    <property type="component" value="Unassembled WGS sequence"/>
</dbReference>
<comment type="caution">
    <text evidence="1">The sequence shown here is derived from an EMBL/GenBank/DDBJ whole genome shotgun (WGS) entry which is preliminary data.</text>
</comment>
<protein>
    <submittedName>
        <fullName evidence="1">Uncharacterized protein</fullName>
    </submittedName>
</protein>
<evidence type="ECO:0000313" key="2">
    <source>
        <dbReference type="Proteomes" id="UP000033647"/>
    </source>
</evidence>
<name>A0A0F4GMW9_9PEZI</name>
<accession>A0A0F4GMW9</accession>
<organism evidence="1 2">
    <name type="scientific">Zymoseptoria brevis</name>
    <dbReference type="NCBI Taxonomy" id="1047168"/>
    <lineage>
        <taxon>Eukaryota</taxon>
        <taxon>Fungi</taxon>
        <taxon>Dikarya</taxon>
        <taxon>Ascomycota</taxon>
        <taxon>Pezizomycotina</taxon>
        <taxon>Dothideomycetes</taxon>
        <taxon>Dothideomycetidae</taxon>
        <taxon>Mycosphaerellales</taxon>
        <taxon>Mycosphaerellaceae</taxon>
        <taxon>Zymoseptoria</taxon>
    </lineage>
</organism>
<dbReference type="AlphaFoldDB" id="A0A0F4GMW9"/>
<dbReference type="OrthoDB" id="10515368at2759"/>
<sequence length="349" mass="39206">MVQELACTLHGPESLDLVRVRSFLLEHSRNEAMPTLEAIQGHFTDIKEHNEATLARLKWFMHAEIPLEAGDITPTPRPHSPPEVVNTKLKYCTDSDLLKAKMSIITENAIEWMNKENWDEPRHSAWELLKEEYLPRLYKAGEDGTIGTLGQTTAGYLSVMQQFIQGLDGVFFDNKLAPYCEFRFGEGLGAGVEADTELIEDTVVRISVQLSEVKNIKHLTDILLHELCHALQLLLGCDSAVHYSPKCVAEEVFIGPIEHPVCFLDLSLHVENLATTLFGQPADLGRKEAILQFGRDVRNRLPTHRQALHDIVTMRWWATLGGTRSSTRIDSRVRPVSGDEDLAKAKAPI</sequence>
<proteinExistence type="predicted"/>
<dbReference type="EMBL" id="LAFY01000474">
    <property type="protein sequence ID" value="KJX97525.1"/>
    <property type="molecule type" value="Genomic_DNA"/>
</dbReference>
<evidence type="ECO:0000313" key="1">
    <source>
        <dbReference type="EMBL" id="KJX97525.1"/>
    </source>
</evidence>